<feature type="region of interest" description="Disordered" evidence="4">
    <location>
        <begin position="622"/>
        <end position="651"/>
    </location>
</feature>
<evidence type="ECO:0000256" key="4">
    <source>
        <dbReference type="SAM" id="MobiDB-lite"/>
    </source>
</evidence>
<feature type="signal peptide" evidence="5">
    <location>
        <begin position="1"/>
        <end position="28"/>
    </location>
</feature>
<keyword evidence="5" id="KW-0732">Signal</keyword>
<feature type="domain" description="DUF7402" evidence="7">
    <location>
        <begin position="744"/>
        <end position="872"/>
    </location>
</feature>
<feature type="compositionally biased region" description="Polar residues" evidence="4">
    <location>
        <begin position="640"/>
        <end position="651"/>
    </location>
</feature>
<evidence type="ECO:0000256" key="1">
    <source>
        <dbReference type="ARBA" id="ARBA00008875"/>
    </source>
</evidence>
<evidence type="ECO:0000259" key="6">
    <source>
        <dbReference type="Pfam" id="PF01229"/>
    </source>
</evidence>
<dbReference type="InterPro" id="IPR017853">
    <property type="entry name" value="GH"/>
</dbReference>
<dbReference type="EMBL" id="JBHRZH010000027">
    <property type="protein sequence ID" value="MFC3764505.1"/>
    <property type="molecule type" value="Genomic_DNA"/>
</dbReference>
<gene>
    <name evidence="8" type="ORF">ACFOUW_26955</name>
</gene>
<dbReference type="PANTHER" id="PTHR12631">
    <property type="entry name" value="ALPHA-L-IDURONIDASE"/>
    <property type="match status" value="1"/>
</dbReference>
<feature type="domain" description="Glycosyl hydrolases family 39 N-terminal catalytic" evidence="6">
    <location>
        <begin position="174"/>
        <end position="309"/>
    </location>
</feature>
<evidence type="ECO:0008006" key="10">
    <source>
        <dbReference type="Google" id="ProtNLM"/>
    </source>
</evidence>
<keyword evidence="2" id="KW-0378">Hydrolase</keyword>
<evidence type="ECO:0000256" key="5">
    <source>
        <dbReference type="SAM" id="SignalP"/>
    </source>
</evidence>
<accession>A0ABV7YL99</accession>
<feature type="chain" id="PRO_5045180340" description="F5/8 type C domain-containing protein" evidence="5">
    <location>
        <begin position="29"/>
        <end position="877"/>
    </location>
</feature>
<dbReference type="Gene3D" id="3.20.20.80">
    <property type="entry name" value="Glycosidases"/>
    <property type="match status" value="1"/>
</dbReference>
<name>A0ABV7YL99_9ACTN</name>
<dbReference type="InterPro" id="IPR049166">
    <property type="entry name" value="GH39_cat"/>
</dbReference>
<comment type="similarity">
    <text evidence="1">Belongs to the glycosyl hydrolase 39 family.</text>
</comment>
<keyword evidence="3" id="KW-0326">Glycosidase</keyword>
<dbReference type="RefSeq" id="WP_205121439.1">
    <property type="nucleotide sequence ID" value="NZ_JAFBCM010000001.1"/>
</dbReference>
<dbReference type="Proteomes" id="UP001595699">
    <property type="component" value="Unassembled WGS sequence"/>
</dbReference>
<evidence type="ECO:0000256" key="2">
    <source>
        <dbReference type="ARBA" id="ARBA00022801"/>
    </source>
</evidence>
<keyword evidence="9" id="KW-1185">Reference proteome</keyword>
<sequence>MRIGTFATVLTLLGALLWAASPPPIAQAAVTATADFSVDAGPGHAEVFGSGINVPRLTDTNKIETLHQTGTRFIRGDAYLDDILPKDTSIAGYLEAMPSGTGVADPTTWDWSKYAWVDEHHKRGAKIVLILAYNISWLSANGKQFGPPNGPDGYRVYGDVVGKIYRHFKDKVHLVEVWNEPDLDIFLDLPDGTTMAQRIEVYTKIYETAADAVQAADPHSDVPIGGPVMSHPNVGLQWIDKLLRDTRVKDDINFLSYHVYNHYDSFRDEQVTQWKQAARDLGKGEDFPVYVTEWNWDPVYGDVPMNGNHPHTISYAAWRLSTFLKQHTNGTNYFADNDEAEVPEFFGVHRNGMLPPKARVYRLMSVDLGLGAGASRLRPMTYPTSISSAGAAMNANGDRVAWLVNDGTAPLEVELNLTGLGSATSTTATVFEASPIQPTTAPKTSVPLQVTGGAARLDVAVPAKSLIGVRLGATPIADVENLARTATVTPSSVSAEAPQLAGPNVVDGVVGIHARGEWASHRELRPSITLSWPTPQTIGQVVLYDRANPTDRINAGRVVFSDGSVVDVPALVNDGVTGKAISFPARTATSVRLEVTNGAGSNVGLSELQVFAGDNVAREGTLTTSTQADLGPRGQLRATDGNSTSTGEWVSTETNPWVQVSWVNSHQIDRVVLHDRVSTASNVNGGTLTFSDGSSVAVSGVPANGAAKVVSFPPKSVTSVRFQAAGGTGSGNGLAELRILSAGNLASSAVATASSSAGDPGLGPSAAVDGVVNQWFAGEWASNGQLNPSFRLTWTTPQTLGQVVLYDRNNLVDHAPGGTLVFSDGSQEPVSGIDNTGVGKPVPFSPRTVTWLEFHPAVGRGLNVGLSEVEAFATRPS</sequence>
<dbReference type="PANTHER" id="PTHR12631:SF10">
    <property type="entry name" value="BETA-XYLOSIDASE-LIKE PROTEIN-RELATED"/>
    <property type="match status" value="1"/>
</dbReference>
<dbReference type="SUPFAM" id="SSF51445">
    <property type="entry name" value="(Trans)glycosidases"/>
    <property type="match status" value="1"/>
</dbReference>
<dbReference type="Pfam" id="PF24135">
    <property type="entry name" value="DUF7402"/>
    <property type="match status" value="3"/>
</dbReference>
<feature type="domain" description="DUF7402" evidence="7">
    <location>
        <begin position="615"/>
        <end position="739"/>
    </location>
</feature>
<evidence type="ECO:0000256" key="3">
    <source>
        <dbReference type="ARBA" id="ARBA00023295"/>
    </source>
</evidence>
<comment type="caution">
    <text evidence="8">The sequence shown here is derived from an EMBL/GenBank/DDBJ whole genome shotgun (WGS) entry which is preliminary data.</text>
</comment>
<reference evidence="9" key="1">
    <citation type="journal article" date="2019" name="Int. J. Syst. Evol. Microbiol.">
        <title>The Global Catalogue of Microorganisms (GCM) 10K type strain sequencing project: providing services to taxonomists for standard genome sequencing and annotation.</title>
        <authorList>
            <consortium name="The Broad Institute Genomics Platform"/>
            <consortium name="The Broad Institute Genome Sequencing Center for Infectious Disease"/>
            <person name="Wu L."/>
            <person name="Ma J."/>
        </authorList>
    </citation>
    <scope>NUCLEOTIDE SEQUENCE [LARGE SCALE GENOMIC DNA]</scope>
    <source>
        <strain evidence="9">CGMCC 4.7241</strain>
    </source>
</reference>
<evidence type="ECO:0000313" key="9">
    <source>
        <dbReference type="Proteomes" id="UP001595699"/>
    </source>
</evidence>
<dbReference type="InterPro" id="IPR008979">
    <property type="entry name" value="Galactose-bd-like_sf"/>
</dbReference>
<feature type="domain" description="DUF7402" evidence="7">
    <location>
        <begin position="481"/>
        <end position="611"/>
    </location>
</feature>
<evidence type="ECO:0000313" key="8">
    <source>
        <dbReference type="EMBL" id="MFC3764505.1"/>
    </source>
</evidence>
<dbReference type="InterPro" id="IPR055826">
    <property type="entry name" value="DUF7402"/>
</dbReference>
<organism evidence="8 9">
    <name type="scientific">Tenggerimyces flavus</name>
    <dbReference type="NCBI Taxonomy" id="1708749"/>
    <lineage>
        <taxon>Bacteria</taxon>
        <taxon>Bacillati</taxon>
        <taxon>Actinomycetota</taxon>
        <taxon>Actinomycetes</taxon>
        <taxon>Propionibacteriales</taxon>
        <taxon>Nocardioidaceae</taxon>
        <taxon>Tenggerimyces</taxon>
    </lineage>
</organism>
<dbReference type="Pfam" id="PF01229">
    <property type="entry name" value="Glyco_hydro_39"/>
    <property type="match status" value="1"/>
</dbReference>
<proteinExistence type="inferred from homology"/>
<dbReference type="SUPFAM" id="SSF49785">
    <property type="entry name" value="Galactose-binding domain-like"/>
    <property type="match status" value="3"/>
</dbReference>
<dbReference type="InterPro" id="IPR051923">
    <property type="entry name" value="Glycosyl_Hydrolase_39"/>
</dbReference>
<protein>
    <recommendedName>
        <fullName evidence="10">F5/8 type C domain-containing protein</fullName>
    </recommendedName>
</protein>
<dbReference type="Gene3D" id="2.60.120.260">
    <property type="entry name" value="Galactose-binding domain-like"/>
    <property type="match status" value="3"/>
</dbReference>
<evidence type="ECO:0000259" key="7">
    <source>
        <dbReference type="Pfam" id="PF24135"/>
    </source>
</evidence>